<dbReference type="Gene3D" id="3.40.50.720">
    <property type="entry name" value="NAD(P)-binding Rossmann-like Domain"/>
    <property type="match status" value="1"/>
</dbReference>
<organism evidence="1">
    <name type="scientific">marine metagenome</name>
    <dbReference type="NCBI Taxonomy" id="408172"/>
    <lineage>
        <taxon>unclassified sequences</taxon>
        <taxon>metagenomes</taxon>
        <taxon>ecological metagenomes</taxon>
    </lineage>
</organism>
<evidence type="ECO:0008006" key="2">
    <source>
        <dbReference type="Google" id="ProtNLM"/>
    </source>
</evidence>
<reference evidence="1" key="1">
    <citation type="submission" date="2018-05" db="EMBL/GenBank/DDBJ databases">
        <authorList>
            <person name="Lanie J.A."/>
            <person name="Ng W.-L."/>
            <person name="Kazmierczak K.M."/>
            <person name="Andrzejewski T.M."/>
            <person name="Davidsen T.M."/>
            <person name="Wayne K.J."/>
            <person name="Tettelin H."/>
            <person name="Glass J.I."/>
            <person name="Rusch D."/>
            <person name="Podicherti R."/>
            <person name="Tsui H.-C.T."/>
            <person name="Winkler M.E."/>
        </authorList>
    </citation>
    <scope>NUCLEOTIDE SEQUENCE</scope>
</reference>
<dbReference type="InterPro" id="IPR036291">
    <property type="entry name" value="NAD(P)-bd_dom_sf"/>
</dbReference>
<name>A0A382EHT5_9ZZZZ</name>
<sequence>MTRELEGKTALVTGGSRGIGLAISRELALGGARVAVVARNRA</sequence>
<evidence type="ECO:0000313" key="1">
    <source>
        <dbReference type="EMBL" id="SVB49979.1"/>
    </source>
</evidence>
<gene>
    <name evidence="1" type="ORF">METZ01_LOCUS202833</name>
</gene>
<dbReference type="EMBL" id="UINC01044467">
    <property type="protein sequence ID" value="SVB49979.1"/>
    <property type="molecule type" value="Genomic_DNA"/>
</dbReference>
<dbReference type="SUPFAM" id="SSF51735">
    <property type="entry name" value="NAD(P)-binding Rossmann-fold domains"/>
    <property type="match status" value="1"/>
</dbReference>
<dbReference type="InterPro" id="IPR002347">
    <property type="entry name" value="SDR_fam"/>
</dbReference>
<proteinExistence type="predicted"/>
<dbReference type="AlphaFoldDB" id="A0A382EHT5"/>
<accession>A0A382EHT5</accession>
<protein>
    <recommendedName>
        <fullName evidence="2">SDR family NAD(P)-dependent oxidoreductase</fullName>
    </recommendedName>
</protein>
<dbReference type="Pfam" id="PF00106">
    <property type="entry name" value="adh_short"/>
    <property type="match status" value="1"/>
</dbReference>
<feature type="non-terminal residue" evidence="1">
    <location>
        <position position="42"/>
    </location>
</feature>